<dbReference type="Proteomes" id="UP001152320">
    <property type="component" value="Chromosome 22"/>
</dbReference>
<evidence type="ECO:0000313" key="2">
    <source>
        <dbReference type="Proteomes" id="UP001152320"/>
    </source>
</evidence>
<comment type="caution">
    <text evidence="1">The sequence shown here is derived from an EMBL/GenBank/DDBJ whole genome shotgun (WGS) entry which is preliminary data.</text>
</comment>
<organism evidence="1 2">
    <name type="scientific">Holothuria leucospilota</name>
    <name type="common">Black long sea cucumber</name>
    <name type="synonym">Mertensiothuria leucospilota</name>
    <dbReference type="NCBI Taxonomy" id="206669"/>
    <lineage>
        <taxon>Eukaryota</taxon>
        <taxon>Metazoa</taxon>
        <taxon>Echinodermata</taxon>
        <taxon>Eleutherozoa</taxon>
        <taxon>Echinozoa</taxon>
        <taxon>Holothuroidea</taxon>
        <taxon>Aspidochirotacea</taxon>
        <taxon>Aspidochirotida</taxon>
        <taxon>Holothuriidae</taxon>
        <taxon>Holothuria</taxon>
    </lineage>
</organism>
<reference evidence="1" key="1">
    <citation type="submission" date="2021-10" db="EMBL/GenBank/DDBJ databases">
        <title>Tropical sea cucumber genome reveals ecological adaptation and Cuvierian tubules defense mechanism.</title>
        <authorList>
            <person name="Chen T."/>
        </authorList>
    </citation>
    <scope>NUCLEOTIDE SEQUENCE</scope>
    <source>
        <strain evidence="1">Nanhai2018</strain>
        <tissue evidence="1">Muscle</tissue>
    </source>
</reference>
<gene>
    <name evidence="1" type="ORF">HOLleu_40088</name>
</gene>
<dbReference type="AlphaFoldDB" id="A0A9Q0YHU2"/>
<evidence type="ECO:0000313" key="1">
    <source>
        <dbReference type="EMBL" id="KAJ8020487.1"/>
    </source>
</evidence>
<keyword evidence="2" id="KW-1185">Reference proteome</keyword>
<sequence length="112" mass="12962">MFFFGITVQHPTLLHMFLQQNFCLVVPSHVRVKLPQVEPEPTNDVVRATDRQSKTKMKHYAEKKHSFKQSPIRVGDDSVLVRQNKINKLFPPYDPKPFKFISDKGSLITARA</sequence>
<dbReference type="OrthoDB" id="6155528at2759"/>
<protein>
    <submittedName>
        <fullName evidence="1">Uncharacterized protein</fullName>
    </submittedName>
</protein>
<proteinExistence type="predicted"/>
<accession>A0A9Q0YHU2</accession>
<name>A0A9Q0YHU2_HOLLE</name>
<dbReference type="EMBL" id="JAIZAY010000022">
    <property type="protein sequence ID" value="KAJ8020487.1"/>
    <property type="molecule type" value="Genomic_DNA"/>
</dbReference>